<sequence length="79" mass="9106">MQVSLFFLTYHHAHPTVDDEDDDDGSVKDIVKEKNRRIATKTILKGIFRGDFPATGDARGEERKAQASDHRQDCYEWLL</sequence>
<protein>
    <submittedName>
        <fullName evidence="1">Uncharacterized protein</fullName>
    </submittedName>
</protein>
<comment type="caution">
    <text evidence="1">The sequence shown here is derived from an EMBL/GenBank/DDBJ whole genome shotgun (WGS) entry which is preliminary data.</text>
</comment>
<dbReference type="Proteomes" id="UP000236664">
    <property type="component" value="Unassembled WGS sequence"/>
</dbReference>
<organism evidence="1 2">
    <name type="scientific">Gibberella nygamai</name>
    <name type="common">Bean root rot disease fungus</name>
    <name type="synonym">Fusarium nygamai</name>
    <dbReference type="NCBI Taxonomy" id="42673"/>
    <lineage>
        <taxon>Eukaryota</taxon>
        <taxon>Fungi</taxon>
        <taxon>Dikarya</taxon>
        <taxon>Ascomycota</taxon>
        <taxon>Pezizomycotina</taxon>
        <taxon>Sordariomycetes</taxon>
        <taxon>Hypocreomycetidae</taxon>
        <taxon>Hypocreales</taxon>
        <taxon>Nectriaceae</taxon>
        <taxon>Fusarium</taxon>
        <taxon>Fusarium fujikuroi species complex</taxon>
    </lineage>
</organism>
<reference evidence="1 2" key="1">
    <citation type="submission" date="2017-06" db="EMBL/GenBank/DDBJ databases">
        <title>Genome of Fusarium nygamai isolate CS10214.</title>
        <authorList>
            <person name="Gardiner D.M."/>
            <person name="Obanor F."/>
            <person name="Kazan K."/>
        </authorList>
    </citation>
    <scope>NUCLEOTIDE SEQUENCE [LARGE SCALE GENOMIC DNA]</scope>
    <source>
        <strain evidence="1 2">CS10214</strain>
    </source>
</reference>
<dbReference type="EMBL" id="MTQA01000007">
    <property type="protein sequence ID" value="PNP86614.1"/>
    <property type="molecule type" value="Genomic_DNA"/>
</dbReference>
<gene>
    <name evidence="1" type="ORF">FNYG_00070</name>
</gene>
<keyword evidence="2" id="KW-1185">Reference proteome</keyword>
<name>A0A2K0WWF6_GIBNY</name>
<evidence type="ECO:0000313" key="1">
    <source>
        <dbReference type="EMBL" id="PNP86614.1"/>
    </source>
</evidence>
<proteinExistence type="predicted"/>
<dbReference type="OrthoDB" id="5106344at2759"/>
<dbReference type="AlphaFoldDB" id="A0A2K0WWF6"/>
<accession>A0A2K0WWF6</accession>
<evidence type="ECO:0000313" key="2">
    <source>
        <dbReference type="Proteomes" id="UP000236664"/>
    </source>
</evidence>